<accession>A0A0D2XZ18</accession>
<evidence type="ECO:0000313" key="2">
    <source>
        <dbReference type="Proteomes" id="UP000002489"/>
    </source>
</evidence>
<evidence type="ECO:0000313" key="1">
    <source>
        <dbReference type="EnsemblFungi" id="FOXG_09240P0"/>
    </source>
</evidence>
<protein>
    <submittedName>
        <fullName evidence="1">Uncharacterized protein</fullName>
    </submittedName>
</protein>
<dbReference type="STRING" id="426428.A0A0D2XZ18"/>
<dbReference type="AlphaFoldDB" id="A0A0D2XZ18"/>
<sequence length="48" mass="5123">MSSGSVQGKNYSPELNLILLGILTLTARFHPDLVRSGPAKDSHGYSHG</sequence>
<dbReference type="EnsemblFungi" id="FOXG_09240T0">
    <property type="protein sequence ID" value="FOXG_09240P0"/>
    <property type="gene ID" value="FOXG_09240"/>
</dbReference>
<reference evidence="2" key="1">
    <citation type="journal article" date="2012" name="Mol. Plant Microbe Interact.">
        <title>A highly conserved effector in Fusarium oxysporum is required for full virulence on Arabidopsis.</title>
        <authorList>
            <person name="Thatcher L.F."/>
            <person name="Gardiner D.M."/>
            <person name="Kazan K."/>
            <person name="Manners J."/>
        </authorList>
    </citation>
    <scope>NUCLEOTIDE SEQUENCE [LARGE SCALE GENOMIC DNA]</scope>
    <source>
        <strain evidence="2">Fo5176</strain>
    </source>
</reference>
<organism evidence="1 2">
    <name type="scientific">Fusarium oxysporum (strain Fo5176)</name>
    <name type="common">Fusarium vascular wilt</name>
    <dbReference type="NCBI Taxonomy" id="660025"/>
    <lineage>
        <taxon>Eukaryota</taxon>
        <taxon>Fungi</taxon>
        <taxon>Dikarya</taxon>
        <taxon>Ascomycota</taxon>
        <taxon>Pezizomycotina</taxon>
        <taxon>Sordariomycetes</taxon>
        <taxon>Hypocreomycetidae</taxon>
        <taxon>Hypocreales</taxon>
        <taxon>Nectriaceae</taxon>
        <taxon>Fusarium</taxon>
        <taxon>Fusarium oxysporum species complex</taxon>
    </lineage>
</organism>
<proteinExistence type="predicted"/>
<name>A0A0D2XZ18_FUSOF</name>
<dbReference type="Proteomes" id="UP000002489">
    <property type="component" value="Unassembled WGS sequence"/>
</dbReference>
<reference evidence="1" key="2">
    <citation type="submission" date="2025-08" db="UniProtKB">
        <authorList>
            <consortium name="EnsemblFungi"/>
        </authorList>
    </citation>
    <scope>IDENTIFICATION</scope>
    <source>
        <strain evidence="1">4287 / CBS 123668 / FGSC 9935 / NRRL 34936</strain>
    </source>
</reference>